<dbReference type="PROSITE" id="PS51194">
    <property type="entry name" value="HELICASE_CTER"/>
    <property type="match status" value="1"/>
</dbReference>
<dbReference type="SMART" id="SM00487">
    <property type="entry name" value="DEXDc"/>
    <property type="match status" value="1"/>
</dbReference>
<organism evidence="4">
    <name type="scientific">viral metagenome</name>
    <dbReference type="NCBI Taxonomy" id="1070528"/>
    <lineage>
        <taxon>unclassified sequences</taxon>
        <taxon>metagenomes</taxon>
        <taxon>organismal metagenomes</taxon>
    </lineage>
</organism>
<accession>A0A6C0EAM7</accession>
<dbReference type="EMBL" id="MN739780">
    <property type="protein sequence ID" value="QHT26186.1"/>
    <property type="molecule type" value="Genomic_DNA"/>
</dbReference>
<dbReference type="AlphaFoldDB" id="A0A6C0EAM7"/>
<dbReference type="SMART" id="SM00490">
    <property type="entry name" value="HELICc"/>
    <property type="match status" value="1"/>
</dbReference>
<dbReference type="Pfam" id="PF00176">
    <property type="entry name" value="SNF2-rel_dom"/>
    <property type="match status" value="1"/>
</dbReference>
<dbReference type="InterPro" id="IPR000330">
    <property type="entry name" value="SNF2_N"/>
</dbReference>
<evidence type="ECO:0000256" key="1">
    <source>
        <dbReference type="SAM" id="Coils"/>
    </source>
</evidence>
<evidence type="ECO:0000259" key="3">
    <source>
        <dbReference type="PROSITE" id="PS51194"/>
    </source>
</evidence>
<dbReference type="PANTHER" id="PTHR10799">
    <property type="entry name" value="SNF2/RAD54 HELICASE FAMILY"/>
    <property type="match status" value="1"/>
</dbReference>
<dbReference type="PROSITE" id="PS51192">
    <property type="entry name" value="HELICASE_ATP_BIND_1"/>
    <property type="match status" value="1"/>
</dbReference>
<dbReference type="Gene3D" id="3.40.50.300">
    <property type="entry name" value="P-loop containing nucleotide triphosphate hydrolases"/>
    <property type="match status" value="2"/>
</dbReference>
<evidence type="ECO:0000259" key="2">
    <source>
        <dbReference type="PROSITE" id="PS51192"/>
    </source>
</evidence>
<dbReference type="SUPFAM" id="SSF52540">
    <property type="entry name" value="P-loop containing nucleoside triphosphate hydrolases"/>
    <property type="match status" value="1"/>
</dbReference>
<sequence length="576" mass="67232">MKHPDVTENIFYKKINDIYKNFKIPKKKKTFNEICNPKEFQLQLPQEFLAEFMNPKTPYRGVLVYHRIGAGKTCTAVRIAEEWKKKRRVIVVVPASLKGNFRNELRSLCAGNSYLKESEREKLTKLHPSSKEYKEIIEVSDKRIDEYYEIYSYNKFIEYIQNDEIKLKNTLLIIDEIQNMVSEEGTYYYELYNLIKKSPKDLRMVLLSATPMFDKPNEIALTLNLLRPDLPLPTGRDFEKSYIVVKKKSDGSYSHHVKNIDDFKNRIRGYISYFRGAPPYVFPEMKVKYVKCEMSDFQYNAYKGVLKNEEKNADVSKLKKKAKKTLNVSQLPNNFFIGTRYVSNIVFPNKMINEEGFKSLTDKKIKSHLADISCKFNTIINKVTKTSGKIFIYSSFKEYAGLKSLIKILEAFGYKNYSKYGEGHKRFAVWTGDESINYKEEIKSVFNMKSNLNGSKLKIILGSSSIKEGVSFTGVRQVHILDPYWNYPRLAQVIGRASRFCSHKDLPEEKRNVKVYIYLAVHRNEEETIDEYIQNLSSKKNKLVMEFEKAIKESAIDCELNSHANMDNDNNYICDM</sequence>
<evidence type="ECO:0008006" key="5">
    <source>
        <dbReference type="Google" id="ProtNLM"/>
    </source>
</evidence>
<evidence type="ECO:0000313" key="4">
    <source>
        <dbReference type="EMBL" id="QHT26186.1"/>
    </source>
</evidence>
<reference evidence="4" key="1">
    <citation type="journal article" date="2020" name="Nature">
        <title>Giant virus diversity and host interactions through global metagenomics.</title>
        <authorList>
            <person name="Schulz F."/>
            <person name="Roux S."/>
            <person name="Paez-Espino D."/>
            <person name="Jungbluth S."/>
            <person name="Walsh D.A."/>
            <person name="Denef V.J."/>
            <person name="McMahon K.D."/>
            <person name="Konstantinidis K.T."/>
            <person name="Eloe-Fadrosh E.A."/>
            <person name="Kyrpides N.C."/>
            <person name="Woyke T."/>
        </authorList>
    </citation>
    <scope>NUCLEOTIDE SEQUENCE</scope>
    <source>
        <strain evidence="4">GVMAG-M-3300023179-27</strain>
    </source>
</reference>
<protein>
    <recommendedName>
        <fullName evidence="5">Helicase ATP-binding domain-containing protein</fullName>
    </recommendedName>
</protein>
<dbReference type="GO" id="GO:0005524">
    <property type="term" value="F:ATP binding"/>
    <property type="evidence" value="ECO:0007669"/>
    <property type="project" value="InterPro"/>
</dbReference>
<feature type="coiled-coil region" evidence="1">
    <location>
        <begin position="522"/>
        <end position="553"/>
    </location>
</feature>
<dbReference type="InterPro" id="IPR014001">
    <property type="entry name" value="Helicase_ATP-bd"/>
</dbReference>
<feature type="domain" description="Helicase C-terminal" evidence="3">
    <location>
        <begin position="375"/>
        <end position="551"/>
    </location>
</feature>
<proteinExistence type="predicted"/>
<keyword evidence="1" id="KW-0175">Coiled coil</keyword>
<dbReference type="InterPro" id="IPR027417">
    <property type="entry name" value="P-loop_NTPase"/>
</dbReference>
<feature type="domain" description="Helicase ATP-binding" evidence="2">
    <location>
        <begin position="53"/>
        <end position="229"/>
    </location>
</feature>
<dbReference type="Pfam" id="PF00271">
    <property type="entry name" value="Helicase_C"/>
    <property type="match status" value="1"/>
</dbReference>
<dbReference type="InterPro" id="IPR001650">
    <property type="entry name" value="Helicase_C-like"/>
</dbReference>
<name>A0A6C0EAM7_9ZZZZ</name>